<proteinExistence type="predicted"/>
<evidence type="ECO:0000313" key="4">
    <source>
        <dbReference type="EMBL" id="MDQ0170032.1"/>
    </source>
</evidence>
<dbReference type="PANTHER" id="PTHR43479">
    <property type="entry name" value="ACREF/ENVCD OPERON REPRESSOR-RELATED"/>
    <property type="match status" value="1"/>
</dbReference>
<dbReference type="PRINTS" id="PR00455">
    <property type="entry name" value="HTHTETR"/>
</dbReference>
<keyword evidence="1 2" id="KW-0238">DNA-binding</keyword>
<dbReference type="SUPFAM" id="SSF46689">
    <property type="entry name" value="Homeodomain-like"/>
    <property type="match status" value="1"/>
</dbReference>
<dbReference type="PROSITE" id="PS50977">
    <property type="entry name" value="HTH_TETR_2"/>
    <property type="match status" value="1"/>
</dbReference>
<evidence type="ECO:0000256" key="2">
    <source>
        <dbReference type="PROSITE-ProRule" id="PRU00335"/>
    </source>
</evidence>
<reference evidence="4 5" key="1">
    <citation type="submission" date="2023-07" db="EMBL/GenBank/DDBJ databases">
        <title>Sorghum-associated microbial communities from plants grown in Nebraska, USA.</title>
        <authorList>
            <person name="Schachtman D."/>
        </authorList>
    </citation>
    <scope>NUCLEOTIDE SEQUENCE [LARGE SCALE GENOMIC DNA]</scope>
    <source>
        <strain evidence="4 5">DS1314</strain>
    </source>
</reference>
<dbReference type="RefSeq" id="WP_307214296.1">
    <property type="nucleotide sequence ID" value="NZ_JAUSTI010000003.1"/>
</dbReference>
<dbReference type="Pfam" id="PF00440">
    <property type="entry name" value="TetR_N"/>
    <property type="match status" value="1"/>
</dbReference>
<dbReference type="PANTHER" id="PTHR43479:SF11">
    <property type="entry name" value="ACREF_ENVCD OPERON REPRESSOR-RELATED"/>
    <property type="match status" value="1"/>
</dbReference>
<gene>
    <name evidence="4" type="ORF">J2T19_001472</name>
</gene>
<sequence length="233" mass="26534">MARNKFPEQTLEHILTVSAQLFTEKGYEKTSIQDIIDHLGMSKGAVYHHFKSKEEILDAVMERQFAFAAQMLDQLVENTDANTAKDKLVYILEHIVSNQQVHSLDRVLLTQIKNPLFIVKGIQQTVQMDAPIIAAIMREGVTDGSINTENPDACAEIFLMLINIWINPALFSRTPDDTKKRLHFLQHMMSTIGVPIVTDQLIDQIIHQHNEMGAYSYSAEDTFHQARDESNEK</sequence>
<dbReference type="InterPro" id="IPR009057">
    <property type="entry name" value="Homeodomain-like_sf"/>
</dbReference>
<feature type="DNA-binding region" description="H-T-H motif" evidence="2">
    <location>
        <begin position="31"/>
        <end position="50"/>
    </location>
</feature>
<organism evidence="4 5">
    <name type="scientific">Paenibacillus tundrae</name>
    <dbReference type="NCBI Taxonomy" id="528187"/>
    <lineage>
        <taxon>Bacteria</taxon>
        <taxon>Bacillati</taxon>
        <taxon>Bacillota</taxon>
        <taxon>Bacilli</taxon>
        <taxon>Bacillales</taxon>
        <taxon>Paenibacillaceae</taxon>
        <taxon>Paenibacillus</taxon>
    </lineage>
</organism>
<accession>A0ABT9W9U4</accession>
<comment type="caution">
    <text evidence="4">The sequence shown here is derived from an EMBL/GenBank/DDBJ whole genome shotgun (WGS) entry which is preliminary data.</text>
</comment>
<evidence type="ECO:0000256" key="1">
    <source>
        <dbReference type="ARBA" id="ARBA00023125"/>
    </source>
</evidence>
<dbReference type="InterPro" id="IPR001647">
    <property type="entry name" value="HTH_TetR"/>
</dbReference>
<dbReference type="Gene3D" id="1.10.357.10">
    <property type="entry name" value="Tetracycline Repressor, domain 2"/>
    <property type="match status" value="1"/>
</dbReference>
<feature type="domain" description="HTH tetR-type" evidence="3">
    <location>
        <begin position="8"/>
        <end position="68"/>
    </location>
</feature>
<evidence type="ECO:0000313" key="5">
    <source>
        <dbReference type="Proteomes" id="UP001233836"/>
    </source>
</evidence>
<protein>
    <submittedName>
        <fullName evidence="4">AcrR family transcriptional regulator</fullName>
    </submittedName>
</protein>
<dbReference type="InterPro" id="IPR050624">
    <property type="entry name" value="HTH-type_Tx_Regulator"/>
</dbReference>
<dbReference type="Proteomes" id="UP001233836">
    <property type="component" value="Unassembled WGS sequence"/>
</dbReference>
<name>A0ABT9W9U4_9BACL</name>
<keyword evidence="5" id="KW-1185">Reference proteome</keyword>
<evidence type="ECO:0000259" key="3">
    <source>
        <dbReference type="PROSITE" id="PS50977"/>
    </source>
</evidence>
<dbReference type="EMBL" id="JAUSTI010000003">
    <property type="protein sequence ID" value="MDQ0170032.1"/>
    <property type="molecule type" value="Genomic_DNA"/>
</dbReference>